<organism evidence="1 2">
    <name type="scientific">Smallanthus sonchifolius</name>
    <dbReference type="NCBI Taxonomy" id="185202"/>
    <lineage>
        <taxon>Eukaryota</taxon>
        <taxon>Viridiplantae</taxon>
        <taxon>Streptophyta</taxon>
        <taxon>Embryophyta</taxon>
        <taxon>Tracheophyta</taxon>
        <taxon>Spermatophyta</taxon>
        <taxon>Magnoliopsida</taxon>
        <taxon>eudicotyledons</taxon>
        <taxon>Gunneridae</taxon>
        <taxon>Pentapetalae</taxon>
        <taxon>asterids</taxon>
        <taxon>campanulids</taxon>
        <taxon>Asterales</taxon>
        <taxon>Asteraceae</taxon>
        <taxon>Asteroideae</taxon>
        <taxon>Heliantheae alliance</taxon>
        <taxon>Millerieae</taxon>
        <taxon>Smallanthus</taxon>
    </lineage>
</organism>
<reference evidence="1 2" key="2">
    <citation type="journal article" date="2022" name="Mol. Ecol. Resour.">
        <title>The genomes of chicory, endive, great burdock and yacon provide insights into Asteraceae paleo-polyploidization history and plant inulin production.</title>
        <authorList>
            <person name="Fan W."/>
            <person name="Wang S."/>
            <person name="Wang H."/>
            <person name="Wang A."/>
            <person name="Jiang F."/>
            <person name="Liu H."/>
            <person name="Zhao H."/>
            <person name="Xu D."/>
            <person name="Zhang Y."/>
        </authorList>
    </citation>
    <scope>NUCLEOTIDE SEQUENCE [LARGE SCALE GENOMIC DNA]</scope>
    <source>
        <strain evidence="2">cv. Yunnan</strain>
        <tissue evidence="1">Leaves</tissue>
    </source>
</reference>
<comment type="caution">
    <text evidence="1">The sequence shown here is derived from an EMBL/GenBank/DDBJ whole genome shotgun (WGS) entry which is preliminary data.</text>
</comment>
<protein>
    <submittedName>
        <fullName evidence="1">Uncharacterized protein</fullName>
    </submittedName>
</protein>
<evidence type="ECO:0000313" key="1">
    <source>
        <dbReference type="EMBL" id="KAI3776702.1"/>
    </source>
</evidence>
<sequence>MSSTSTATAPPASSHLYVVLYAVEVVHLCFHAFSLFLNLIKSSGVGHTGETASSEGGASPTINLPSSAPSLFRHLLSRFKFQDHFDSVLQFCYRFLQF</sequence>
<dbReference type="EMBL" id="CM042032">
    <property type="protein sequence ID" value="KAI3776702.1"/>
    <property type="molecule type" value="Genomic_DNA"/>
</dbReference>
<gene>
    <name evidence="1" type="ORF">L1987_46490</name>
</gene>
<keyword evidence="2" id="KW-1185">Reference proteome</keyword>
<reference evidence="2" key="1">
    <citation type="journal article" date="2022" name="Mol. Ecol. Resour.">
        <title>The genomes of chicory, endive, great burdock and yacon provide insights into Asteraceae palaeo-polyploidization history and plant inulin production.</title>
        <authorList>
            <person name="Fan W."/>
            <person name="Wang S."/>
            <person name="Wang H."/>
            <person name="Wang A."/>
            <person name="Jiang F."/>
            <person name="Liu H."/>
            <person name="Zhao H."/>
            <person name="Xu D."/>
            <person name="Zhang Y."/>
        </authorList>
    </citation>
    <scope>NUCLEOTIDE SEQUENCE [LARGE SCALE GENOMIC DNA]</scope>
    <source>
        <strain evidence="2">cv. Yunnan</strain>
    </source>
</reference>
<evidence type="ECO:0000313" key="2">
    <source>
        <dbReference type="Proteomes" id="UP001056120"/>
    </source>
</evidence>
<accession>A0ACB9FZQ4</accession>
<dbReference type="Proteomes" id="UP001056120">
    <property type="component" value="Linkage Group LG15"/>
</dbReference>
<name>A0ACB9FZQ4_9ASTR</name>
<proteinExistence type="predicted"/>